<keyword evidence="6" id="KW-1185">Reference proteome</keyword>
<keyword evidence="3" id="KW-0732">Signal</keyword>
<comment type="caution">
    <text evidence="5">The sequence shown here is derived from an EMBL/GenBank/DDBJ whole genome shotgun (WGS) entry which is preliminary data.</text>
</comment>
<dbReference type="InterPro" id="IPR039633">
    <property type="entry name" value="PAP"/>
</dbReference>
<proteinExistence type="predicted"/>
<gene>
    <name evidence="5" type="ORF">ACHAWU_009594</name>
</gene>
<dbReference type="Pfam" id="PF04755">
    <property type="entry name" value="PAP_fibrillin"/>
    <property type="match status" value="1"/>
</dbReference>
<evidence type="ECO:0000259" key="4">
    <source>
        <dbReference type="Pfam" id="PF04755"/>
    </source>
</evidence>
<reference evidence="5 6" key="1">
    <citation type="submission" date="2024-10" db="EMBL/GenBank/DDBJ databases">
        <title>Updated reference genomes for cyclostephanoid diatoms.</title>
        <authorList>
            <person name="Roberts W.R."/>
            <person name="Alverson A.J."/>
        </authorList>
    </citation>
    <scope>NUCLEOTIDE SEQUENCE [LARGE SCALE GENOMIC DNA]</scope>
    <source>
        <strain evidence="5 6">AJA232-27</strain>
    </source>
</reference>
<evidence type="ECO:0000256" key="3">
    <source>
        <dbReference type="SAM" id="SignalP"/>
    </source>
</evidence>
<dbReference type="Proteomes" id="UP001530293">
    <property type="component" value="Unassembled WGS sequence"/>
</dbReference>
<evidence type="ECO:0000256" key="1">
    <source>
        <dbReference type="ARBA" id="ARBA00004474"/>
    </source>
</evidence>
<evidence type="ECO:0000313" key="6">
    <source>
        <dbReference type="Proteomes" id="UP001530293"/>
    </source>
</evidence>
<evidence type="ECO:0000256" key="2">
    <source>
        <dbReference type="ARBA" id="ARBA00022640"/>
    </source>
</evidence>
<feature type="signal peptide" evidence="3">
    <location>
        <begin position="1"/>
        <end position="19"/>
    </location>
</feature>
<dbReference type="AlphaFoldDB" id="A0ABD3M9Y8"/>
<feature type="domain" description="Plastid lipid-associated protein/fibrillin conserved" evidence="4">
    <location>
        <begin position="208"/>
        <end position="383"/>
    </location>
</feature>
<organism evidence="5 6">
    <name type="scientific">Discostella pseudostelligera</name>
    <dbReference type="NCBI Taxonomy" id="259834"/>
    <lineage>
        <taxon>Eukaryota</taxon>
        <taxon>Sar</taxon>
        <taxon>Stramenopiles</taxon>
        <taxon>Ochrophyta</taxon>
        <taxon>Bacillariophyta</taxon>
        <taxon>Coscinodiscophyceae</taxon>
        <taxon>Thalassiosirophycidae</taxon>
        <taxon>Stephanodiscales</taxon>
        <taxon>Stephanodiscaceae</taxon>
        <taxon>Discostella</taxon>
    </lineage>
</organism>
<dbReference type="PANTHER" id="PTHR31906">
    <property type="entry name" value="PLASTID-LIPID-ASSOCIATED PROTEIN 4, CHLOROPLASTIC-RELATED"/>
    <property type="match status" value="1"/>
</dbReference>
<dbReference type="InterPro" id="IPR006843">
    <property type="entry name" value="PAP/fibrillin_dom"/>
</dbReference>
<dbReference type="EMBL" id="JALLBG020000168">
    <property type="protein sequence ID" value="KAL3760915.1"/>
    <property type="molecule type" value="Genomic_DNA"/>
</dbReference>
<keyword evidence="2" id="KW-0934">Plastid</keyword>
<accession>A0ABD3M9Y8</accession>
<dbReference type="GO" id="GO:0009536">
    <property type="term" value="C:plastid"/>
    <property type="evidence" value="ECO:0007669"/>
    <property type="project" value="UniProtKB-SubCell"/>
</dbReference>
<evidence type="ECO:0000313" key="5">
    <source>
        <dbReference type="EMBL" id="KAL3760915.1"/>
    </source>
</evidence>
<comment type="subcellular location">
    <subcellularLocation>
        <location evidence="1">Plastid</location>
    </subcellularLocation>
</comment>
<protein>
    <recommendedName>
        <fullName evidence="4">Plastid lipid-associated protein/fibrillin conserved domain-containing protein</fullName>
    </recommendedName>
</protein>
<feature type="chain" id="PRO_5044820458" description="Plastid lipid-associated protein/fibrillin conserved domain-containing protein" evidence="3">
    <location>
        <begin position="20"/>
        <end position="387"/>
    </location>
</feature>
<name>A0ABD3M9Y8_9STRA</name>
<sequence>MNSILFITHLWTLAAVVHAGGVLYSPQSSSSWSSSTGTTPPAFVIPSTTTSTRRALPSLPSGKVLSNHCRETSSISSQFSSTKVHRHHRPDTQRFNNLIYATDDTVLLLREELKARLLKAADEFNAMDTMNAIESTPTTTTGTTNTRQEKDRGIFVIRLLNKIVRKISRRGSSSAVNTITESQQQQRGILSSDSFRQAKLEVGELGKKVIDIAEQLSLLNPTPIPTLGFKHYGGAPPSESKLGGKWKLRFTTAADASFPKSETRGVVTTSQDIDPAEGTLTNVVDFEKGKLKGFRVVVEGEPISENTMRLSFKKVKILRQSRFPRLFGEITIRLPSRLIRWLGSKRKEVEVHDEQNNIGPYLQMRYLDDNLRMHTTNTGNWFIQTRL</sequence>